<dbReference type="PANTHER" id="PTHR46151">
    <property type="entry name" value="NEP1-INTERACTING PROTEIN-LIKE 2"/>
    <property type="match status" value="1"/>
</dbReference>
<proteinExistence type="predicted"/>
<dbReference type="PROSITE" id="PS50089">
    <property type="entry name" value="ZF_RING_2"/>
    <property type="match status" value="1"/>
</dbReference>
<feature type="transmembrane region" description="Helical" evidence="7">
    <location>
        <begin position="36"/>
        <end position="60"/>
    </location>
</feature>
<gene>
    <name evidence="10" type="primary">LOC111442860</name>
</gene>
<evidence type="ECO:0000313" key="9">
    <source>
        <dbReference type="Proteomes" id="UP000504609"/>
    </source>
</evidence>
<evidence type="ECO:0000313" key="10">
    <source>
        <dbReference type="RefSeq" id="XP_022936186.1"/>
    </source>
</evidence>
<name>A0A6J1F6T6_CUCMO</name>
<dbReference type="InterPro" id="IPR001841">
    <property type="entry name" value="Znf_RING"/>
</dbReference>
<keyword evidence="2" id="KW-0479">Metal-binding</keyword>
<comment type="subcellular location">
    <subcellularLocation>
        <location evidence="1">Membrane</location>
    </subcellularLocation>
</comment>
<dbReference type="SUPFAM" id="SSF57850">
    <property type="entry name" value="RING/U-box"/>
    <property type="match status" value="1"/>
</dbReference>
<keyword evidence="7" id="KW-0812">Transmembrane</keyword>
<keyword evidence="4" id="KW-0862">Zinc</keyword>
<evidence type="ECO:0000256" key="2">
    <source>
        <dbReference type="ARBA" id="ARBA00022723"/>
    </source>
</evidence>
<dbReference type="GeneID" id="111442860"/>
<evidence type="ECO:0000256" key="6">
    <source>
        <dbReference type="PROSITE-ProRule" id="PRU00175"/>
    </source>
</evidence>
<evidence type="ECO:0000256" key="5">
    <source>
        <dbReference type="ARBA" id="ARBA00023136"/>
    </source>
</evidence>
<feature type="domain" description="RING-type" evidence="8">
    <location>
        <begin position="169"/>
        <end position="211"/>
    </location>
</feature>
<dbReference type="AlphaFoldDB" id="A0A6J1F6T6"/>
<keyword evidence="9" id="KW-1185">Reference proteome</keyword>
<keyword evidence="3 6" id="KW-0863">Zinc-finger</keyword>
<dbReference type="RefSeq" id="XP_022936186.1">
    <property type="nucleotide sequence ID" value="XM_023080418.1"/>
</dbReference>
<dbReference type="Pfam" id="PF13639">
    <property type="entry name" value="zf-RING_2"/>
    <property type="match status" value="1"/>
</dbReference>
<dbReference type="SMART" id="SM00184">
    <property type="entry name" value="RING"/>
    <property type="match status" value="1"/>
</dbReference>
<keyword evidence="5 7" id="KW-0472">Membrane</keyword>
<dbReference type="Proteomes" id="UP000504609">
    <property type="component" value="Unplaced"/>
</dbReference>
<dbReference type="CDD" id="cd16461">
    <property type="entry name" value="RING-H2_EL5-like"/>
    <property type="match status" value="1"/>
</dbReference>
<dbReference type="KEGG" id="cmos:111442860"/>
<organism evidence="9 10">
    <name type="scientific">Cucurbita moschata</name>
    <name type="common">Winter crookneck squash</name>
    <name type="synonym">Cucurbita pepo var. moschata</name>
    <dbReference type="NCBI Taxonomy" id="3662"/>
    <lineage>
        <taxon>Eukaryota</taxon>
        <taxon>Viridiplantae</taxon>
        <taxon>Streptophyta</taxon>
        <taxon>Embryophyta</taxon>
        <taxon>Tracheophyta</taxon>
        <taxon>Spermatophyta</taxon>
        <taxon>Magnoliopsida</taxon>
        <taxon>eudicotyledons</taxon>
        <taxon>Gunneridae</taxon>
        <taxon>Pentapetalae</taxon>
        <taxon>rosids</taxon>
        <taxon>fabids</taxon>
        <taxon>Cucurbitales</taxon>
        <taxon>Cucurbitaceae</taxon>
        <taxon>Cucurbiteae</taxon>
        <taxon>Cucurbita</taxon>
    </lineage>
</organism>
<evidence type="ECO:0000256" key="7">
    <source>
        <dbReference type="SAM" id="Phobius"/>
    </source>
</evidence>
<evidence type="ECO:0000256" key="3">
    <source>
        <dbReference type="ARBA" id="ARBA00022771"/>
    </source>
</evidence>
<dbReference type="GO" id="GO:0008270">
    <property type="term" value="F:zinc ion binding"/>
    <property type="evidence" value="ECO:0007669"/>
    <property type="project" value="UniProtKB-KW"/>
</dbReference>
<dbReference type="PANTHER" id="PTHR46151:SF12">
    <property type="entry name" value="RING_U-BOX SUPERFAMILY PROTEIN"/>
    <property type="match status" value="1"/>
</dbReference>
<evidence type="ECO:0000259" key="8">
    <source>
        <dbReference type="PROSITE" id="PS50089"/>
    </source>
</evidence>
<dbReference type="Gene3D" id="3.30.40.10">
    <property type="entry name" value="Zinc/RING finger domain, C3HC4 (zinc finger)"/>
    <property type="match status" value="1"/>
</dbReference>
<keyword evidence="7" id="KW-1133">Transmembrane helix</keyword>
<protein>
    <submittedName>
        <fullName evidence="10">NEP1-interacting protein-like 2</fullName>
    </submittedName>
</protein>
<dbReference type="GO" id="GO:0016020">
    <property type="term" value="C:membrane"/>
    <property type="evidence" value="ECO:0007669"/>
    <property type="project" value="UniProtKB-SubCell"/>
</dbReference>
<sequence length="215" mass="24022">MKFFNPFHLSIISSSHLTMLRLVIELKHHPVFDKALLFFVKAFNTTAFALFLCLLALVGASVGTVVGAFKGHGVAIGAIAGAAAALQLLSCPESEYRYSLSKEAIMESLMNGKGLMNWASNFSEYMYREMSEFVDVAGESSVEGMSMESVQNLPICEYHHSKMKNSISCPICLEEFEDGEFGRELPNCDHFFHVDCIDQWLRLNGCCPFCRKFCN</sequence>
<evidence type="ECO:0000256" key="1">
    <source>
        <dbReference type="ARBA" id="ARBA00004370"/>
    </source>
</evidence>
<evidence type="ECO:0000256" key="4">
    <source>
        <dbReference type="ARBA" id="ARBA00022833"/>
    </source>
</evidence>
<dbReference type="InterPro" id="IPR013083">
    <property type="entry name" value="Znf_RING/FYVE/PHD"/>
</dbReference>
<reference evidence="10" key="1">
    <citation type="submission" date="2025-08" db="UniProtKB">
        <authorList>
            <consortium name="RefSeq"/>
        </authorList>
    </citation>
    <scope>IDENTIFICATION</scope>
    <source>
        <tissue evidence="10">Young leaves</tissue>
    </source>
</reference>
<accession>A0A6J1F6T6</accession>